<gene>
    <name evidence="8" type="ORF">EDD29_4782</name>
</gene>
<feature type="region of interest" description="Disordered" evidence="6">
    <location>
        <begin position="1"/>
        <end position="29"/>
    </location>
</feature>
<dbReference type="Gene3D" id="3.40.50.150">
    <property type="entry name" value="Vaccinia Virus protein VP39"/>
    <property type="match status" value="1"/>
</dbReference>
<feature type="binding site" evidence="5">
    <location>
        <position position="120"/>
    </location>
    <ligand>
        <name>S-adenosyl-L-methionine</name>
        <dbReference type="ChEBI" id="CHEBI:59789"/>
    </ligand>
</feature>
<dbReference type="GO" id="GO:0000179">
    <property type="term" value="F:rRNA (adenine-N6,N6-)-dimethyltransferase activity"/>
    <property type="evidence" value="ECO:0007669"/>
    <property type="project" value="UniProtKB-UniRule"/>
</dbReference>
<protein>
    <submittedName>
        <fullName evidence="8">23S rRNA (Adenine-N6)-dimethyltransferase</fullName>
    </submittedName>
</protein>
<evidence type="ECO:0000256" key="3">
    <source>
        <dbReference type="ARBA" id="ARBA00022691"/>
    </source>
</evidence>
<evidence type="ECO:0000313" key="8">
    <source>
        <dbReference type="EMBL" id="ROO87189.1"/>
    </source>
</evidence>
<evidence type="ECO:0000256" key="2">
    <source>
        <dbReference type="ARBA" id="ARBA00022679"/>
    </source>
</evidence>
<organism evidence="8 9">
    <name type="scientific">Actinocorallia herbida</name>
    <dbReference type="NCBI Taxonomy" id="58109"/>
    <lineage>
        <taxon>Bacteria</taxon>
        <taxon>Bacillati</taxon>
        <taxon>Actinomycetota</taxon>
        <taxon>Actinomycetes</taxon>
        <taxon>Streptosporangiales</taxon>
        <taxon>Thermomonosporaceae</taxon>
        <taxon>Actinocorallia</taxon>
    </lineage>
</organism>
<feature type="binding site" evidence="5">
    <location>
        <position position="104"/>
    </location>
    <ligand>
        <name>S-adenosyl-L-methionine</name>
        <dbReference type="ChEBI" id="CHEBI:59789"/>
    </ligand>
</feature>
<dbReference type="EMBL" id="RJKE01000001">
    <property type="protein sequence ID" value="ROO87189.1"/>
    <property type="molecule type" value="Genomic_DNA"/>
</dbReference>
<comment type="caution">
    <text evidence="8">The sequence shown here is derived from an EMBL/GenBank/DDBJ whole genome shotgun (WGS) entry which is preliminary data.</text>
</comment>
<dbReference type="AlphaFoldDB" id="A0A3N1D0Y8"/>
<dbReference type="InterPro" id="IPR020596">
    <property type="entry name" value="rRNA_Ade_Mease_Trfase_CS"/>
</dbReference>
<comment type="similarity">
    <text evidence="5">Belongs to the class I-like SAM-binding methyltransferase superfamily. rRNA adenine N(6)-methyltransferase family.</text>
</comment>
<feature type="binding site" evidence="5">
    <location>
        <position position="62"/>
    </location>
    <ligand>
        <name>S-adenosyl-L-methionine</name>
        <dbReference type="ChEBI" id="CHEBI:59789"/>
    </ligand>
</feature>
<dbReference type="GO" id="GO:0005829">
    <property type="term" value="C:cytosol"/>
    <property type="evidence" value="ECO:0007669"/>
    <property type="project" value="TreeGrafter"/>
</dbReference>
<accession>A0A3N1D0Y8</accession>
<feature type="binding site" evidence="5">
    <location>
        <position position="39"/>
    </location>
    <ligand>
        <name>S-adenosyl-L-methionine</name>
        <dbReference type="ChEBI" id="CHEBI:59789"/>
    </ligand>
</feature>
<feature type="binding site" evidence="5">
    <location>
        <position position="83"/>
    </location>
    <ligand>
        <name>S-adenosyl-L-methionine</name>
        <dbReference type="ChEBI" id="CHEBI:59789"/>
    </ligand>
</feature>
<dbReference type="InterPro" id="IPR020598">
    <property type="entry name" value="rRNA_Ade_methylase_Trfase_N"/>
</dbReference>
<dbReference type="CDD" id="cd02440">
    <property type="entry name" value="AdoMet_MTases"/>
    <property type="match status" value="1"/>
</dbReference>
<feature type="binding site" evidence="5">
    <location>
        <position position="37"/>
    </location>
    <ligand>
        <name>S-adenosyl-L-methionine</name>
        <dbReference type="ChEBI" id="CHEBI:59789"/>
    </ligand>
</feature>
<evidence type="ECO:0000259" key="7">
    <source>
        <dbReference type="SMART" id="SM00650"/>
    </source>
</evidence>
<keyword evidence="9" id="KW-1185">Reference proteome</keyword>
<evidence type="ECO:0000256" key="6">
    <source>
        <dbReference type="SAM" id="MobiDB-lite"/>
    </source>
</evidence>
<dbReference type="InterPro" id="IPR029063">
    <property type="entry name" value="SAM-dependent_MTases_sf"/>
</dbReference>
<dbReference type="SMART" id="SM00650">
    <property type="entry name" value="rADc"/>
    <property type="match status" value="1"/>
</dbReference>
<dbReference type="PROSITE" id="PS51689">
    <property type="entry name" value="SAM_RNA_A_N6_MT"/>
    <property type="match status" value="1"/>
</dbReference>
<name>A0A3N1D0Y8_9ACTN</name>
<dbReference type="PROSITE" id="PS01131">
    <property type="entry name" value="RRNA_A_DIMETH"/>
    <property type="match status" value="1"/>
</dbReference>
<evidence type="ECO:0000256" key="4">
    <source>
        <dbReference type="ARBA" id="ARBA00022884"/>
    </source>
</evidence>
<sequence length="270" mass="29393">MAQDFAHGNFSHTQKKARNGGGGRTPVDRARRRMSQNFLIDPEAVARLIRAARPSGLVLEPGTGDGAVTTALVEAGAEVVGYELDPLLAARLRARTGLNIVRGDFTRARPPGGPFAVVGNIPYSATSAIVDWCLKAPSLTSATLVTQLEYARKRGGDYGRWSRRTVETWPYFTWTLHERIARESFRPIPSVDSAILRIERRPVPLVRDGDAWRRLVERGFSGVGGSLFASIGRSHPGAESAFAHAGIARDTVVAFVHPDQWIALHSALHA</sequence>
<dbReference type="InterPro" id="IPR001737">
    <property type="entry name" value="KsgA/Erm"/>
</dbReference>
<evidence type="ECO:0000256" key="1">
    <source>
        <dbReference type="ARBA" id="ARBA00022603"/>
    </source>
</evidence>
<keyword evidence="2 5" id="KW-0808">Transferase</keyword>
<evidence type="ECO:0000313" key="9">
    <source>
        <dbReference type="Proteomes" id="UP000272400"/>
    </source>
</evidence>
<keyword evidence="4 5" id="KW-0694">RNA-binding</keyword>
<evidence type="ECO:0000256" key="5">
    <source>
        <dbReference type="PROSITE-ProRule" id="PRU01026"/>
    </source>
</evidence>
<dbReference type="PANTHER" id="PTHR11727">
    <property type="entry name" value="DIMETHYLADENOSINE TRANSFERASE"/>
    <property type="match status" value="1"/>
</dbReference>
<reference evidence="8 9" key="1">
    <citation type="submission" date="2018-11" db="EMBL/GenBank/DDBJ databases">
        <title>Sequencing the genomes of 1000 actinobacteria strains.</title>
        <authorList>
            <person name="Klenk H.-P."/>
        </authorList>
    </citation>
    <scope>NUCLEOTIDE SEQUENCE [LARGE SCALE GENOMIC DNA]</scope>
    <source>
        <strain evidence="8 9">DSM 44254</strain>
    </source>
</reference>
<keyword evidence="3 5" id="KW-0949">S-adenosyl-L-methionine</keyword>
<feature type="domain" description="Ribosomal RNA adenine methylase transferase N-terminal" evidence="7">
    <location>
        <begin position="44"/>
        <end position="202"/>
    </location>
</feature>
<dbReference type="Proteomes" id="UP000272400">
    <property type="component" value="Unassembled WGS sequence"/>
</dbReference>
<dbReference type="Pfam" id="PF00398">
    <property type="entry name" value="RrnaAD"/>
    <property type="match status" value="1"/>
</dbReference>
<dbReference type="GO" id="GO:0003723">
    <property type="term" value="F:RNA binding"/>
    <property type="evidence" value="ECO:0007669"/>
    <property type="project" value="UniProtKB-UniRule"/>
</dbReference>
<dbReference type="SUPFAM" id="SSF53335">
    <property type="entry name" value="S-adenosyl-L-methionine-dependent methyltransferases"/>
    <property type="match status" value="1"/>
</dbReference>
<dbReference type="PANTHER" id="PTHR11727:SF7">
    <property type="entry name" value="DIMETHYLADENOSINE TRANSFERASE-RELATED"/>
    <property type="match status" value="1"/>
</dbReference>
<proteinExistence type="inferred from homology"/>
<keyword evidence="1 5" id="KW-0489">Methyltransferase</keyword>